<dbReference type="InterPro" id="IPR034294">
    <property type="entry name" value="Aquaporin_transptr"/>
</dbReference>
<gene>
    <name evidence="8" type="ORF">LEL_10995</name>
</gene>
<keyword evidence="9" id="KW-1185">Reference proteome</keyword>
<evidence type="ECO:0000256" key="6">
    <source>
        <dbReference type="RuleBase" id="RU000477"/>
    </source>
</evidence>
<keyword evidence="4 7" id="KW-1133">Transmembrane helix</keyword>
<dbReference type="InterPro" id="IPR023271">
    <property type="entry name" value="Aquaporin-like"/>
</dbReference>
<reference evidence="8 9" key="1">
    <citation type="journal article" date="2016" name="Genome Biol. Evol.">
        <title>Divergent and convergent evolution of fungal pathogenicity.</title>
        <authorList>
            <person name="Shang Y."/>
            <person name="Xiao G."/>
            <person name="Zheng P."/>
            <person name="Cen K."/>
            <person name="Zhan S."/>
            <person name="Wang C."/>
        </authorList>
    </citation>
    <scope>NUCLEOTIDE SEQUENCE [LARGE SCALE GENOMIC DNA]</scope>
    <source>
        <strain evidence="8 9">RCEF 1005</strain>
    </source>
</reference>
<dbReference type="OrthoDB" id="3222at2759"/>
<feature type="transmembrane region" description="Helical" evidence="7">
    <location>
        <begin position="131"/>
        <end position="153"/>
    </location>
</feature>
<dbReference type="EMBL" id="AZHF01000042">
    <property type="protein sequence ID" value="OAA55204.1"/>
    <property type="molecule type" value="Genomic_DNA"/>
</dbReference>
<keyword evidence="6" id="KW-0813">Transport</keyword>
<dbReference type="AlphaFoldDB" id="A0A167N6Z2"/>
<evidence type="ECO:0000313" key="9">
    <source>
        <dbReference type="Proteomes" id="UP000076881"/>
    </source>
</evidence>
<evidence type="ECO:0000256" key="3">
    <source>
        <dbReference type="ARBA" id="ARBA00022692"/>
    </source>
</evidence>
<dbReference type="InterPro" id="IPR000425">
    <property type="entry name" value="MIP"/>
</dbReference>
<dbReference type="PANTHER" id="PTHR19139:SF199">
    <property type="entry name" value="MIP17260P"/>
    <property type="match status" value="1"/>
</dbReference>
<evidence type="ECO:0000313" key="8">
    <source>
        <dbReference type="EMBL" id="OAA55204.1"/>
    </source>
</evidence>
<comment type="subcellular location">
    <subcellularLocation>
        <location evidence="1">Membrane</location>
        <topology evidence="1">Multi-pass membrane protein</topology>
    </subcellularLocation>
</comment>
<organism evidence="8 9">
    <name type="scientific">Akanthomyces lecanii RCEF 1005</name>
    <dbReference type="NCBI Taxonomy" id="1081108"/>
    <lineage>
        <taxon>Eukaryota</taxon>
        <taxon>Fungi</taxon>
        <taxon>Dikarya</taxon>
        <taxon>Ascomycota</taxon>
        <taxon>Pezizomycotina</taxon>
        <taxon>Sordariomycetes</taxon>
        <taxon>Hypocreomycetidae</taxon>
        <taxon>Hypocreales</taxon>
        <taxon>Cordycipitaceae</taxon>
        <taxon>Akanthomyces</taxon>
        <taxon>Cordyceps confragosa</taxon>
    </lineage>
</organism>
<dbReference type="PRINTS" id="PR00783">
    <property type="entry name" value="MINTRINSICP"/>
</dbReference>
<dbReference type="Gene3D" id="1.20.1080.10">
    <property type="entry name" value="Glycerol uptake facilitator protein"/>
    <property type="match status" value="1"/>
</dbReference>
<comment type="similarity">
    <text evidence="2 6">Belongs to the MIP/aquaporin (TC 1.A.8) family.</text>
</comment>
<dbReference type="STRING" id="1081108.A0A167N6Z2"/>
<dbReference type="Proteomes" id="UP000076881">
    <property type="component" value="Unassembled WGS sequence"/>
</dbReference>
<dbReference type="GO" id="GO:0005886">
    <property type="term" value="C:plasma membrane"/>
    <property type="evidence" value="ECO:0007669"/>
    <property type="project" value="TreeGrafter"/>
</dbReference>
<feature type="transmembrane region" description="Helical" evidence="7">
    <location>
        <begin position="21"/>
        <end position="39"/>
    </location>
</feature>
<evidence type="ECO:0000256" key="5">
    <source>
        <dbReference type="ARBA" id="ARBA00023136"/>
    </source>
</evidence>
<name>A0A167N6Z2_CORDF</name>
<comment type="caution">
    <text evidence="8">The sequence shown here is derived from an EMBL/GenBank/DDBJ whole genome shotgun (WGS) entry which is preliminary data.</text>
</comment>
<evidence type="ECO:0000256" key="1">
    <source>
        <dbReference type="ARBA" id="ARBA00004141"/>
    </source>
</evidence>
<dbReference type="GO" id="GO:0015250">
    <property type="term" value="F:water channel activity"/>
    <property type="evidence" value="ECO:0007669"/>
    <property type="project" value="TreeGrafter"/>
</dbReference>
<protein>
    <submittedName>
        <fullName evidence="8">Major intrinsic protein</fullName>
    </submittedName>
</protein>
<dbReference type="PANTHER" id="PTHR19139">
    <property type="entry name" value="AQUAPORIN TRANSPORTER"/>
    <property type="match status" value="1"/>
</dbReference>
<sequence length="176" mass="18540">MLNPAITLGLVLVGNISLWRSLLVVLAQLAAGIAAAAVARGLTPGPLVVANKLGSGTSLMQGLLIEMFLTAQIVLTIYLLAVEKHAATFLAPMGIGIAVFVAHICGTNLTGTEINPARSFGPAVVAGFVSYHWIYWLGPLLSVLLAFSVYRLLKWLDYTTLNPGQNADAVEEGNGR</sequence>
<accession>A0A167N6Z2</accession>
<evidence type="ECO:0000256" key="7">
    <source>
        <dbReference type="SAM" id="Phobius"/>
    </source>
</evidence>
<feature type="transmembrane region" description="Helical" evidence="7">
    <location>
        <begin position="89"/>
        <end position="111"/>
    </location>
</feature>
<evidence type="ECO:0000256" key="4">
    <source>
        <dbReference type="ARBA" id="ARBA00022989"/>
    </source>
</evidence>
<dbReference type="Pfam" id="PF00230">
    <property type="entry name" value="MIP"/>
    <property type="match status" value="1"/>
</dbReference>
<keyword evidence="3 6" id="KW-0812">Transmembrane</keyword>
<keyword evidence="5 7" id="KW-0472">Membrane</keyword>
<dbReference type="SUPFAM" id="SSF81338">
    <property type="entry name" value="Aquaporin-like"/>
    <property type="match status" value="1"/>
</dbReference>
<feature type="transmembrane region" description="Helical" evidence="7">
    <location>
        <begin position="59"/>
        <end position="82"/>
    </location>
</feature>
<evidence type="ECO:0000256" key="2">
    <source>
        <dbReference type="ARBA" id="ARBA00006175"/>
    </source>
</evidence>
<proteinExistence type="inferred from homology"/>